<evidence type="ECO:0000313" key="3">
    <source>
        <dbReference type="EMBL" id="KIH84015.1"/>
    </source>
</evidence>
<dbReference type="Proteomes" id="UP000031535">
    <property type="component" value="Unassembled WGS sequence"/>
</dbReference>
<evidence type="ECO:0008006" key="5">
    <source>
        <dbReference type="Google" id="ProtNLM"/>
    </source>
</evidence>
<proteinExistence type="predicted"/>
<dbReference type="EMBL" id="JXDG01000029">
    <property type="protein sequence ID" value="KIH84015.1"/>
    <property type="molecule type" value="Genomic_DNA"/>
</dbReference>
<keyword evidence="2" id="KW-0812">Transmembrane</keyword>
<sequence>MLREEREHLELENLSVETRKLMAEMSKLNTEKEKIKRETVLYPFVVGASLITALVALLTFLDK</sequence>
<organism evidence="3 4">
    <name type="scientific">Pseudomonas batumici</name>
    <dbReference type="NCBI Taxonomy" id="226910"/>
    <lineage>
        <taxon>Bacteria</taxon>
        <taxon>Pseudomonadati</taxon>
        <taxon>Pseudomonadota</taxon>
        <taxon>Gammaproteobacteria</taxon>
        <taxon>Pseudomonadales</taxon>
        <taxon>Pseudomonadaceae</taxon>
        <taxon>Pseudomonas</taxon>
    </lineage>
</organism>
<evidence type="ECO:0000256" key="1">
    <source>
        <dbReference type="SAM" id="Coils"/>
    </source>
</evidence>
<dbReference type="AlphaFoldDB" id="A0A0C2IAP4"/>
<comment type="caution">
    <text evidence="3">The sequence shown here is derived from an EMBL/GenBank/DDBJ whole genome shotgun (WGS) entry which is preliminary data.</text>
</comment>
<keyword evidence="4" id="KW-1185">Reference proteome</keyword>
<protein>
    <recommendedName>
        <fullName evidence="5">Coiled-coil domain-containing protein 167</fullName>
    </recommendedName>
</protein>
<keyword evidence="1" id="KW-0175">Coiled coil</keyword>
<dbReference type="OrthoDB" id="6991315at2"/>
<dbReference type="PATRIC" id="fig|226910.6.peg.2195"/>
<keyword evidence="2" id="KW-1133">Transmembrane helix</keyword>
<name>A0A0C2IAP4_9PSED</name>
<feature type="coiled-coil region" evidence="1">
    <location>
        <begin position="11"/>
        <end position="38"/>
    </location>
</feature>
<accession>A0A0C2IAP4</accession>
<evidence type="ECO:0000256" key="2">
    <source>
        <dbReference type="SAM" id="Phobius"/>
    </source>
</evidence>
<gene>
    <name evidence="3" type="ORF">UCMB321_2207</name>
</gene>
<evidence type="ECO:0000313" key="4">
    <source>
        <dbReference type="Proteomes" id="UP000031535"/>
    </source>
</evidence>
<dbReference type="RefSeq" id="WP_040066442.1">
    <property type="nucleotide sequence ID" value="NZ_JXDG01000029.1"/>
</dbReference>
<feature type="transmembrane region" description="Helical" evidence="2">
    <location>
        <begin position="40"/>
        <end position="61"/>
    </location>
</feature>
<reference evidence="3 4" key="1">
    <citation type="submission" date="2015-01" db="EMBL/GenBank/DDBJ databases">
        <title>Complete genome of Pseudomonas batumici UCM B-321 producer of the batumin antibiotic with strong antistaphilococcal and potential anticancer activity.</title>
        <authorList>
            <person name="Klochko V.V."/>
            <person name="Zelena L.B."/>
            <person name="Elena K.A."/>
            <person name="Reva O.N."/>
        </authorList>
    </citation>
    <scope>NUCLEOTIDE SEQUENCE [LARGE SCALE GENOMIC DNA]</scope>
    <source>
        <strain evidence="3 4">UCM B-321</strain>
    </source>
</reference>
<keyword evidence="2" id="KW-0472">Membrane</keyword>